<evidence type="ECO:0000313" key="2">
    <source>
        <dbReference type="Proteomes" id="UP001335100"/>
    </source>
</evidence>
<accession>A0ABU7HRU9</accession>
<organism evidence="1 2">
    <name type="scientific">Pseudomonas ulcerans</name>
    <dbReference type="NCBI Taxonomy" id="3115852"/>
    <lineage>
        <taxon>Bacteria</taxon>
        <taxon>Pseudomonadati</taxon>
        <taxon>Pseudomonadota</taxon>
        <taxon>Gammaproteobacteria</taxon>
        <taxon>Pseudomonadales</taxon>
        <taxon>Pseudomonadaceae</taxon>
        <taxon>Pseudomonas</taxon>
    </lineage>
</organism>
<sequence>MYRHKLFELFSMEEQDTHDELWNSCLFKVPRFFASKGKFGSTPSFSIKSSDSELSGEITYHGYATQNGAKTVFQYPGIREENVEDALINLASKRCYNDNGFISVYFSIYELRNELISVQKTPSVPELRSALNVLFETSLSFSGTFQGQRYENCIYKPFTHLSLRDSTKDSRDVKSSIKFSKFTSTRILSGETERLDYSKVTKMGSLARHIYKFIVRFQNEITNQSTLLSSTKLINASPLRLSERNPDNNRRIREALEQLYEHDIIESWSYDYSRGSDKISLRIVNDYFIREPQVMQSSPE</sequence>
<evidence type="ECO:0000313" key="1">
    <source>
        <dbReference type="EMBL" id="MEE1934254.1"/>
    </source>
</evidence>
<dbReference type="Proteomes" id="UP001335100">
    <property type="component" value="Unassembled WGS sequence"/>
</dbReference>
<proteinExistence type="predicted"/>
<dbReference type="EMBL" id="JAZDQJ010000013">
    <property type="protein sequence ID" value="MEE1934254.1"/>
    <property type="molecule type" value="Genomic_DNA"/>
</dbReference>
<name>A0ABU7HRU9_9PSED</name>
<reference evidence="1 2" key="1">
    <citation type="submission" date="2024-01" db="EMBL/GenBank/DDBJ databases">
        <title>Unpublished Manusciprt.</title>
        <authorList>
            <person name="Duman M."/>
            <person name="Valdes E.G."/>
            <person name="Ajmi N."/>
            <person name="Altun S."/>
            <person name="Saticioglu I.B."/>
        </authorList>
    </citation>
    <scope>NUCLEOTIDE SEQUENCE [LARGE SCALE GENOMIC DNA]</scope>
    <source>
        <strain evidence="1 2">148P</strain>
    </source>
</reference>
<keyword evidence="2" id="KW-1185">Reference proteome</keyword>
<dbReference type="RefSeq" id="WP_330075030.1">
    <property type="nucleotide sequence ID" value="NZ_JAZDQJ010000013.1"/>
</dbReference>
<gene>
    <name evidence="1" type="ORF">V0R50_13555</name>
</gene>
<comment type="caution">
    <text evidence="1">The sequence shown here is derived from an EMBL/GenBank/DDBJ whole genome shotgun (WGS) entry which is preliminary data.</text>
</comment>
<protein>
    <submittedName>
        <fullName evidence="1">Uncharacterized protein</fullName>
    </submittedName>
</protein>